<feature type="coiled-coil region" evidence="9">
    <location>
        <begin position="175"/>
        <end position="202"/>
    </location>
</feature>
<dbReference type="GO" id="GO:0005886">
    <property type="term" value="C:plasma membrane"/>
    <property type="evidence" value="ECO:0007669"/>
    <property type="project" value="UniProtKB-SubCell"/>
</dbReference>
<keyword evidence="4 10" id="KW-0812">Transmembrane</keyword>
<feature type="domain" description="MotA/TolQ/ExbB proton channel" evidence="11">
    <location>
        <begin position="73"/>
        <end position="191"/>
    </location>
</feature>
<dbReference type="Pfam" id="PF01618">
    <property type="entry name" value="MotA_ExbB"/>
    <property type="match status" value="1"/>
</dbReference>
<gene>
    <name evidence="12" type="ORF">ENJ40_02655</name>
</gene>
<keyword evidence="3" id="KW-1003">Cell membrane</keyword>
<evidence type="ECO:0000256" key="3">
    <source>
        <dbReference type="ARBA" id="ARBA00022475"/>
    </source>
</evidence>
<keyword evidence="7 10" id="KW-0472">Membrane</keyword>
<evidence type="ECO:0000256" key="2">
    <source>
        <dbReference type="ARBA" id="ARBA00022448"/>
    </source>
</evidence>
<dbReference type="Proteomes" id="UP000886043">
    <property type="component" value="Unassembled WGS sequence"/>
</dbReference>
<dbReference type="AlphaFoldDB" id="A0A7C3CFH4"/>
<reference evidence="12" key="1">
    <citation type="journal article" date="2020" name="mSystems">
        <title>Genome- and Community-Level Interaction Insights into Carbon Utilization and Element Cycling Functions of Hydrothermarchaeota in Hydrothermal Sediment.</title>
        <authorList>
            <person name="Zhou Z."/>
            <person name="Liu Y."/>
            <person name="Xu W."/>
            <person name="Pan J."/>
            <person name="Luo Z.H."/>
            <person name="Li M."/>
        </authorList>
    </citation>
    <scope>NUCLEOTIDE SEQUENCE [LARGE SCALE GENOMIC DNA]</scope>
    <source>
        <strain evidence="12">HyVt-483</strain>
    </source>
</reference>
<dbReference type="GO" id="GO:0017038">
    <property type="term" value="P:protein import"/>
    <property type="evidence" value="ECO:0007669"/>
    <property type="project" value="TreeGrafter"/>
</dbReference>
<evidence type="ECO:0000256" key="9">
    <source>
        <dbReference type="SAM" id="Coils"/>
    </source>
</evidence>
<keyword evidence="2 8" id="KW-0813">Transport</keyword>
<evidence type="ECO:0000256" key="1">
    <source>
        <dbReference type="ARBA" id="ARBA00004651"/>
    </source>
</evidence>
<accession>A0A7C3CFH4</accession>
<evidence type="ECO:0000313" key="12">
    <source>
        <dbReference type="EMBL" id="HFC97347.1"/>
    </source>
</evidence>
<dbReference type="InterPro" id="IPR002898">
    <property type="entry name" value="MotA_ExbB_proton_chnl"/>
</dbReference>
<evidence type="ECO:0000256" key="6">
    <source>
        <dbReference type="ARBA" id="ARBA00022989"/>
    </source>
</evidence>
<evidence type="ECO:0000259" key="11">
    <source>
        <dbReference type="Pfam" id="PF01618"/>
    </source>
</evidence>
<evidence type="ECO:0000256" key="4">
    <source>
        <dbReference type="ARBA" id="ARBA00022692"/>
    </source>
</evidence>
<dbReference type="PANTHER" id="PTHR30625">
    <property type="entry name" value="PROTEIN TOLQ"/>
    <property type="match status" value="1"/>
</dbReference>
<protein>
    <submittedName>
        <fullName evidence="12">MotA/TolQ/ExbB proton channel family protein</fullName>
    </submittedName>
</protein>
<keyword evidence="6 10" id="KW-1133">Transmembrane helix</keyword>
<keyword evidence="5 8" id="KW-0653">Protein transport</keyword>
<feature type="transmembrane region" description="Helical" evidence="10">
    <location>
        <begin position="108"/>
        <end position="134"/>
    </location>
</feature>
<dbReference type="PANTHER" id="PTHR30625:SF15">
    <property type="entry name" value="BIOPOLYMER TRANSPORT PROTEIN EXBB"/>
    <property type="match status" value="1"/>
</dbReference>
<comment type="similarity">
    <text evidence="8">Belongs to the exbB/tolQ family.</text>
</comment>
<evidence type="ECO:0000256" key="5">
    <source>
        <dbReference type="ARBA" id="ARBA00022927"/>
    </source>
</evidence>
<comment type="subcellular location">
    <subcellularLocation>
        <location evidence="1">Cell membrane</location>
        <topology evidence="1">Multi-pass membrane protein</topology>
    </subcellularLocation>
    <subcellularLocation>
        <location evidence="8">Membrane</location>
        <topology evidence="8">Multi-pass membrane protein</topology>
    </subcellularLocation>
</comment>
<feature type="transmembrane region" description="Helical" evidence="10">
    <location>
        <begin position="154"/>
        <end position="178"/>
    </location>
</feature>
<name>A0A7C3CFH4_9BACT</name>
<dbReference type="InterPro" id="IPR050790">
    <property type="entry name" value="ExbB/TolQ_transport"/>
</dbReference>
<keyword evidence="9" id="KW-0175">Coiled coil</keyword>
<feature type="transmembrane region" description="Helical" evidence="10">
    <location>
        <begin position="12"/>
        <end position="33"/>
    </location>
</feature>
<evidence type="ECO:0000256" key="8">
    <source>
        <dbReference type="RuleBase" id="RU004057"/>
    </source>
</evidence>
<proteinExistence type="inferred from homology"/>
<organism evidence="12">
    <name type="scientific">Thermosulfurimonas dismutans</name>
    <dbReference type="NCBI Taxonomy" id="999894"/>
    <lineage>
        <taxon>Bacteria</taxon>
        <taxon>Pseudomonadati</taxon>
        <taxon>Thermodesulfobacteriota</taxon>
        <taxon>Thermodesulfobacteria</taxon>
        <taxon>Thermodesulfobacteriales</taxon>
        <taxon>Thermodesulfobacteriaceae</taxon>
        <taxon>Thermosulfurimonas</taxon>
    </lineage>
</organism>
<comment type="caution">
    <text evidence="12">The sequence shown here is derived from an EMBL/GenBank/DDBJ whole genome shotgun (WGS) entry which is preliminary data.</text>
</comment>
<evidence type="ECO:0000256" key="10">
    <source>
        <dbReference type="SAM" id="Phobius"/>
    </source>
</evidence>
<sequence>MTLWWVMEKGGFLMWPLLACSVLGLAVFLERLIRLLGATSRDRDLVERVAERVLAGDLEGARREAARGRGSVARMLYEGLSMGFTDPETVERLLSSAAEKERAELSRYFGLMALVGNLAPLLGLLGTVIGMIRAFQTVEALGERVTPSHLAGGIWEAMLTTAAGLTVAIPIMIGLSYLEGRLARIENQMEEAATLLLKALKERERHAAA</sequence>
<evidence type="ECO:0000256" key="7">
    <source>
        <dbReference type="ARBA" id="ARBA00023136"/>
    </source>
</evidence>
<dbReference type="EMBL" id="DRMH01000025">
    <property type="protein sequence ID" value="HFC97347.1"/>
    <property type="molecule type" value="Genomic_DNA"/>
</dbReference>